<protein>
    <submittedName>
        <fullName evidence="1">Uncharacterized protein</fullName>
    </submittedName>
</protein>
<comment type="caution">
    <text evidence="1">The sequence shown here is derived from an EMBL/GenBank/DDBJ whole genome shotgun (WGS) entry which is preliminary data.</text>
</comment>
<accession>A0A8X6GXH4</accession>
<evidence type="ECO:0000313" key="1">
    <source>
        <dbReference type="EMBL" id="GFR12363.1"/>
    </source>
</evidence>
<dbReference type="Proteomes" id="UP000887116">
    <property type="component" value="Unassembled WGS sequence"/>
</dbReference>
<reference evidence="1" key="1">
    <citation type="submission" date="2020-07" db="EMBL/GenBank/DDBJ databases">
        <title>Multicomponent nature underlies the extraordinary mechanical properties of spider dragline silk.</title>
        <authorList>
            <person name="Kono N."/>
            <person name="Nakamura H."/>
            <person name="Mori M."/>
            <person name="Yoshida Y."/>
            <person name="Ohtoshi R."/>
            <person name="Malay A.D."/>
            <person name="Moran D.A.P."/>
            <person name="Tomita M."/>
            <person name="Numata K."/>
            <person name="Arakawa K."/>
        </authorList>
    </citation>
    <scope>NUCLEOTIDE SEQUENCE</scope>
</reference>
<keyword evidence="2" id="KW-1185">Reference proteome</keyword>
<gene>
    <name evidence="1" type="ORF">TNCT_167021</name>
</gene>
<name>A0A8X6GXH4_TRICU</name>
<proteinExistence type="predicted"/>
<dbReference type="AlphaFoldDB" id="A0A8X6GXH4"/>
<organism evidence="1 2">
    <name type="scientific">Trichonephila clavata</name>
    <name type="common">Joro spider</name>
    <name type="synonym">Nephila clavata</name>
    <dbReference type="NCBI Taxonomy" id="2740835"/>
    <lineage>
        <taxon>Eukaryota</taxon>
        <taxon>Metazoa</taxon>
        <taxon>Ecdysozoa</taxon>
        <taxon>Arthropoda</taxon>
        <taxon>Chelicerata</taxon>
        <taxon>Arachnida</taxon>
        <taxon>Araneae</taxon>
        <taxon>Araneomorphae</taxon>
        <taxon>Entelegynae</taxon>
        <taxon>Araneoidea</taxon>
        <taxon>Nephilidae</taxon>
        <taxon>Trichonephila</taxon>
    </lineage>
</organism>
<evidence type="ECO:0000313" key="2">
    <source>
        <dbReference type="Proteomes" id="UP000887116"/>
    </source>
</evidence>
<sequence length="94" mass="10402">MGLRQQPIQRAKANCVRQRQVNWRQAMLTVIPPTAGRNRAARSIQTKVRALKENGFSGYLCILAFLDGQAAYKGGKGSCVGRSQSQVRPLEQLC</sequence>
<dbReference type="EMBL" id="BMAO01026773">
    <property type="protein sequence ID" value="GFR12363.1"/>
    <property type="molecule type" value="Genomic_DNA"/>
</dbReference>